<dbReference type="PANTHER" id="PTHR37693">
    <property type="entry name" value="PHOSPHATIDYLGLYCEROL LYSYLTRANSFERASE"/>
    <property type="match status" value="1"/>
</dbReference>
<dbReference type="InterPro" id="IPR022791">
    <property type="entry name" value="L-PG_synthase/AglD"/>
</dbReference>
<feature type="transmembrane region" description="Helical" evidence="6">
    <location>
        <begin position="42"/>
        <end position="66"/>
    </location>
</feature>
<dbReference type="GO" id="GO:0005886">
    <property type="term" value="C:plasma membrane"/>
    <property type="evidence" value="ECO:0007669"/>
    <property type="project" value="UniProtKB-SubCell"/>
</dbReference>
<keyword evidence="5 6" id="KW-0472">Membrane</keyword>
<sequence length="354" mass="39702">MRKLVVSAIVIGIVSVVMIYLLNSFGGGINVKDMEFFFTRSWWGIIGISLLLISWFTDALNTYLLVKTSKGSITFLQSFKSTIIGNFFSMLTPSSTGGQPMQVVYMNKIGVPPGISTSIMVFKMIAWQGAIEIVAIFELRRAIFLMNSVPAALSLAFIGFVISSFTIAILILFNFNRKVYNTFFSILRKTISLLKFSKKMKPKIDKILNRFDREIENYADSTKYFTKNSYILIIVFFLSIISSVSGLLLVFPAIAAMGLFHNGIQDILDVLAIQSLATLIIYFSPTPGSSGTAEGEFYLFFSAIIPLRYLATITLEWSILRYFIPLFVGFVIVVIESLKGLKIEPKKESDIIKR</sequence>
<feature type="transmembrane region" description="Helical" evidence="6">
    <location>
        <begin position="230"/>
        <end position="255"/>
    </location>
</feature>
<accession>A0A7V3RFH1</accession>
<feature type="transmembrane region" description="Helical" evidence="6">
    <location>
        <begin position="319"/>
        <end position="338"/>
    </location>
</feature>
<evidence type="ECO:0000256" key="5">
    <source>
        <dbReference type="ARBA" id="ARBA00023136"/>
    </source>
</evidence>
<name>A0A7V3RFH1_9BACT</name>
<gene>
    <name evidence="7" type="ORF">ENX73_05735</name>
</gene>
<dbReference type="Pfam" id="PF03706">
    <property type="entry name" value="LPG_synthase_TM"/>
    <property type="match status" value="1"/>
</dbReference>
<comment type="caution">
    <text evidence="7">The sequence shown here is derived from an EMBL/GenBank/DDBJ whole genome shotgun (WGS) entry which is preliminary data.</text>
</comment>
<evidence type="ECO:0000313" key="7">
    <source>
        <dbReference type="EMBL" id="HGE75607.1"/>
    </source>
</evidence>
<feature type="transmembrane region" description="Helical" evidence="6">
    <location>
        <begin position="115"/>
        <end position="137"/>
    </location>
</feature>
<organism evidence="7">
    <name type="scientific">Mesoaciditoga lauensis</name>
    <dbReference type="NCBI Taxonomy" id="1495039"/>
    <lineage>
        <taxon>Bacteria</taxon>
        <taxon>Thermotogati</taxon>
        <taxon>Thermotogota</taxon>
        <taxon>Thermotogae</taxon>
        <taxon>Mesoaciditogales</taxon>
        <taxon>Mesoaciditogaceae</taxon>
        <taxon>Mesoaciditoga</taxon>
    </lineage>
</organism>
<dbReference type="NCBIfam" id="TIGR00374">
    <property type="entry name" value="flippase-like domain"/>
    <property type="match status" value="1"/>
</dbReference>
<feature type="transmembrane region" description="Helical" evidence="6">
    <location>
        <begin position="297"/>
        <end position="313"/>
    </location>
</feature>
<keyword evidence="2" id="KW-1003">Cell membrane</keyword>
<keyword evidence="3 6" id="KW-0812">Transmembrane</keyword>
<dbReference type="AlphaFoldDB" id="A0A7V3RFH1"/>
<feature type="transmembrane region" description="Helical" evidence="6">
    <location>
        <begin position="267"/>
        <end position="285"/>
    </location>
</feature>
<evidence type="ECO:0000256" key="3">
    <source>
        <dbReference type="ARBA" id="ARBA00022692"/>
    </source>
</evidence>
<comment type="subcellular location">
    <subcellularLocation>
        <location evidence="1">Cell membrane</location>
        <topology evidence="1">Multi-pass membrane protein</topology>
    </subcellularLocation>
</comment>
<reference evidence="7" key="1">
    <citation type="journal article" date="2020" name="mSystems">
        <title>Genome- and Community-Level Interaction Insights into Carbon Utilization and Element Cycling Functions of Hydrothermarchaeota in Hydrothermal Sediment.</title>
        <authorList>
            <person name="Zhou Z."/>
            <person name="Liu Y."/>
            <person name="Xu W."/>
            <person name="Pan J."/>
            <person name="Luo Z.H."/>
            <person name="Li M."/>
        </authorList>
    </citation>
    <scope>NUCLEOTIDE SEQUENCE [LARGE SCALE GENOMIC DNA]</scope>
    <source>
        <strain evidence="7">SpSt-966</strain>
    </source>
</reference>
<feature type="transmembrane region" description="Helical" evidence="6">
    <location>
        <begin position="149"/>
        <end position="173"/>
    </location>
</feature>
<dbReference type="PANTHER" id="PTHR37693:SF1">
    <property type="entry name" value="INTEGRAL MEMBRANE PROTEIN"/>
    <property type="match status" value="1"/>
</dbReference>
<keyword evidence="4 6" id="KW-1133">Transmembrane helix</keyword>
<feature type="transmembrane region" description="Helical" evidence="6">
    <location>
        <begin position="5"/>
        <end position="22"/>
    </location>
</feature>
<protein>
    <submittedName>
        <fullName evidence="7">Flippase-like domain-containing protein</fullName>
    </submittedName>
</protein>
<evidence type="ECO:0000256" key="2">
    <source>
        <dbReference type="ARBA" id="ARBA00022475"/>
    </source>
</evidence>
<evidence type="ECO:0000256" key="4">
    <source>
        <dbReference type="ARBA" id="ARBA00022989"/>
    </source>
</evidence>
<evidence type="ECO:0000256" key="1">
    <source>
        <dbReference type="ARBA" id="ARBA00004651"/>
    </source>
</evidence>
<evidence type="ECO:0000256" key="6">
    <source>
        <dbReference type="SAM" id="Phobius"/>
    </source>
</evidence>
<dbReference type="EMBL" id="DTPE01000224">
    <property type="protein sequence ID" value="HGE75607.1"/>
    <property type="molecule type" value="Genomic_DNA"/>
</dbReference>
<proteinExistence type="predicted"/>